<protein>
    <recommendedName>
        <fullName evidence="1">Anti-bacteriophage protein A/HamA C-terminal domain-containing protein</fullName>
    </recommendedName>
</protein>
<evidence type="ECO:0000313" key="3">
    <source>
        <dbReference type="Proteomes" id="UP000199421"/>
    </source>
</evidence>
<dbReference type="EMBL" id="FOAF01000001">
    <property type="protein sequence ID" value="SEK76560.1"/>
    <property type="molecule type" value="Genomic_DNA"/>
</dbReference>
<accession>A0A1H7JRF9</accession>
<gene>
    <name evidence="2" type="ORF">SAMN05661044_01090</name>
</gene>
<organism evidence="2 3">
    <name type="scientific">Olivibacter domesticus</name>
    <name type="common">Pseudosphingobacterium domesticum</name>
    <dbReference type="NCBI Taxonomy" id="407022"/>
    <lineage>
        <taxon>Bacteria</taxon>
        <taxon>Pseudomonadati</taxon>
        <taxon>Bacteroidota</taxon>
        <taxon>Sphingobacteriia</taxon>
        <taxon>Sphingobacteriales</taxon>
        <taxon>Sphingobacteriaceae</taxon>
        <taxon>Olivibacter</taxon>
    </lineage>
</organism>
<keyword evidence="3" id="KW-1185">Reference proteome</keyword>
<dbReference type="AlphaFoldDB" id="A0A1H7JRF9"/>
<name>A0A1H7JRF9_OLID1</name>
<reference evidence="3" key="1">
    <citation type="submission" date="2016-10" db="EMBL/GenBank/DDBJ databases">
        <authorList>
            <person name="Varghese N."/>
            <person name="Submissions S."/>
        </authorList>
    </citation>
    <scope>NUCLEOTIDE SEQUENCE [LARGE SCALE GENOMIC DNA]</scope>
    <source>
        <strain evidence="3">DSM 18733</strain>
    </source>
</reference>
<dbReference type="Proteomes" id="UP000199421">
    <property type="component" value="Unassembled WGS sequence"/>
</dbReference>
<evidence type="ECO:0000313" key="2">
    <source>
        <dbReference type="EMBL" id="SEK76560.1"/>
    </source>
</evidence>
<dbReference type="Pfam" id="PF08878">
    <property type="entry name" value="HamA"/>
    <property type="match status" value="1"/>
</dbReference>
<sequence>MLSTDLVFEILIDDQFAAVNLDTNLQPIDKKRVLSIINDFEDGKWRYSKFMNFIFDNVAETALTHKERESLIGSPSSVLNRAAKNLRLTDKKDKISQGSEMAEIILYGIMKNHYKALPVVPKIYYKQNTQDNAKGADSVHIVVDEAGEFSIWFGEAKFYNSIEDTRLSEIVQSVGNSLIKEKLKKENGIITGVSDLNTLITDENLRNSIKNILSPNTSIDILKPRLHIPILLLHQCEFTSKQSIMNDAYKQDLINYHAARAEAYFKKQIETLKIKVHLYEQIAFHIILFPVPTKAYITEKFVSTVEFHKDND</sequence>
<dbReference type="STRING" id="407022.SAMN05661044_01090"/>
<dbReference type="RefSeq" id="WP_093319705.1">
    <property type="nucleotide sequence ID" value="NZ_FOAF01000001.1"/>
</dbReference>
<evidence type="ECO:0000259" key="1">
    <source>
        <dbReference type="Pfam" id="PF08878"/>
    </source>
</evidence>
<dbReference type="InterPro" id="IPR014976">
    <property type="entry name" value="AbpA_HamA_C"/>
</dbReference>
<proteinExistence type="predicted"/>
<dbReference type="OrthoDB" id="785623at2"/>
<feature type="domain" description="Anti-bacteriophage protein A/HamA C-terminal" evidence="1">
    <location>
        <begin position="22"/>
        <end position="301"/>
    </location>
</feature>